<proteinExistence type="predicted"/>
<evidence type="ECO:0000313" key="2">
    <source>
        <dbReference type="EMBL" id="OYN87757.1"/>
    </source>
</evidence>
<comment type="caution">
    <text evidence="2">The sequence shown here is derived from an EMBL/GenBank/DDBJ whole genome shotgun (WGS) entry which is preliminary data.</text>
</comment>
<feature type="compositionally biased region" description="Basic and acidic residues" evidence="1">
    <location>
        <begin position="133"/>
        <end position="142"/>
    </location>
</feature>
<feature type="region of interest" description="Disordered" evidence="1">
    <location>
        <begin position="110"/>
        <end position="142"/>
    </location>
</feature>
<feature type="compositionally biased region" description="Low complexity" evidence="1">
    <location>
        <begin position="65"/>
        <end position="80"/>
    </location>
</feature>
<name>A0A255E852_9ACTN</name>
<gene>
    <name evidence="2" type="ORF">CGZ92_05660</name>
</gene>
<feature type="region of interest" description="Disordered" evidence="1">
    <location>
        <begin position="1"/>
        <end position="98"/>
    </location>
</feature>
<dbReference type="EMBL" id="NMVI01000015">
    <property type="protein sequence ID" value="OYN87757.1"/>
    <property type="molecule type" value="Genomic_DNA"/>
</dbReference>
<dbReference type="RefSeq" id="WP_229115992.1">
    <property type="nucleotide sequence ID" value="NZ_NMVI01000015.1"/>
</dbReference>
<organism evidence="2 3">
    <name type="scientific">Parenemella sanctibonifatiensis</name>
    <dbReference type="NCBI Taxonomy" id="2016505"/>
    <lineage>
        <taxon>Bacteria</taxon>
        <taxon>Bacillati</taxon>
        <taxon>Actinomycetota</taxon>
        <taxon>Actinomycetes</taxon>
        <taxon>Propionibacteriales</taxon>
        <taxon>Propionibacteriaceae</taxon>
        <taxon>Parenemella</taxon>
    </lineage>
</organism>
<reference evidence="2 3" key="1">
    <citation type="submission" date="2017-07" db="EMBL/GenBank/DDBJ databases">
        <title>Draft whole genome sequences of clinical Proprionibacteriaceae strains.</title>
        <authorList>
            <person name="Bernier A.-M."/>
            <person name="Bernard K."/>
            <person name="Domingo M.-C."/>
        </authorList>
    </citation>
    <scope>NUCLEOTIDE SEQUENCE [LARGE SCALE GENOMIC DNA]</scope>
    <source>
        <strain evidence="2 3">NML 160184</strain>
    </source>
</reference>
<feature type="compositionally biased region" description="Acidic residues" evidence="1">
    <location>
        <begin position="22"/>
        <end position="54"/>
    </location>
</feature>
<accession>A0A255E852</accession>
<dbReference type="Proteomes" id="UP000216533">
    <property type="component" value="Unassembled WGS sequence"/>
</dbReference>
<dbReference type="AlphaFoldDB" id="A0A255E852"/>
<evidence type="ECO:0000256" key="1">
    <source>
        <dbReference type="SAM" id="MobiDB-lite"/>
    </source>
</evidence>
<feature type="non-terminal residue" evidence="2">
    <location>
        <position position="142"/>
    </location>
</feature>
<sequence>MDDNQHDEQLPLTTDAAIDAEPAAEEETDETPVAVDEVEVDEVENEADEFEEEPVVTTPPAPQFSASETTASSDAAAAQPPRRRAASRPAGPPQIPATVFAVGEPVTAAAPQTRTGTAAPVSYTHLTLPTNRAQERQTLDVS</sequence>
<protein>
    <submittedName>
        <fullName evidence="2">Uncharacterized protein</fullName>
    </submittedName>
</protein>
<evidence type="ECO:0000313" key="3">
    <source>
        <dbReference type="Proteomes" id="UP000216533"/>
    </source>
</evidence>